<dbReference type="InterPro" id="IPR032675">
    <property type="entry name" value="LRR_dom_sf"/>
</dbReference>
<reference evidence="2 3" key="1">
    <citation type="journal article" date="2018" name="Nat. Ecol. Evol.">
        <title>Pezizomycetes genomes reveal the molecular basis of ectomycorrhizal truffle lifestyle.</title>
        <authorList>
            <person name="Murat C."/>
            <person name="Payen T."/>
            <person name="Noel B."/>
            <person name="Kuo A."/>
            <person name="Morin E."/>
            <person name="Chen J."/>
            <person name="Kohler A."/>
            <person name="Krizsan K."/>
            <person name="Balestrini R."/>
            <person name="Da Silva C."/>
            <person name="Montanini B."/>
            <person name="Hainaut M."/>
            <person name="Levati E."/>
            <person name="Barry K.W."/>
            <person name="Belfiori B."/>
            <person name="Cichocki N."/>
            <person name="Clum A."/>
            <person name="Dockter R.B."/>
            <person name="Fauchery L."/>
            <person name="Guy J."/>
            <person name="Iotti M."/>
            <person name="Le Tacon F."/>
            <person name="Lindquist E.A."/>
            <person name="Lipzen A."/>
            <person name="Malagnac F."/>
            <person name="Mello A."/>
            <person name="Molinier V."/>
            <person name="Miyauchi S."/>
            <person name="Poulain J."/>
            <person name="Riccioni C."/>
            <person name="Rubini A."/>
            <person name="Sitrit Y."/>
            <person name="Splivallo R."/>
            <person name="Traeger S."/>
            <person name="Wang M."/>
            <person name="Zifcakova L."/>
            <person name="Wipf D."/>
            <person name="Zambonelli A."/>
            <person name="Paolocci F."/>
            <person name="Nowrousian M."/>
            <person name="Ottonello S."/>
            <person name="Baldrian P."/>
            <person name="Spatafora J.W."/>
            <person name="Henrissat B."/>
            <person name="Nagy L.G."/>
            <person name="Aury J.M."/>
            <person name="Wincker P."/>
            <person name="Grigoriev I.V."/>
            <person name="Bonfante P."/>
            <person name="Martin F.M."/>
        </authorList>
    </citation>
    <scope>NUCLEOTIDE SEQUENCE [LARGE SCALE GENOMIC DNA]</scope>
    <source>
        <strain evidence="2 3">RN42</strain>
    </source>
</reference>
<protein>
    <recommendedName>
        <fullName evidence="4">F-box domain-containing protein</fullName>
    </recommendedName>
</protein>
<organism evidence="2 3">
    <name type="scientific">Ascobolus immersus RN42</name>
    <dbReference type="NCBI Taxonomy" id="1160509"/>
    <lineage>
        <taxon>Eukaryota</taxon>
        <taxon>Fungi</taxon>
        <taxon>Dikarya</taxon>
        <taxon>Ascomycota</taxon>
        <taxon>Pezizomycotina</taxon>
        <taxon>Pezizomycetes</taxon>
        <taxon>Pezizales</taxon>
        <taxon>Ascobolaceae</taxon>
        <taxon>Ascobolus</taxon>
    </lineage>
</organism>
<dbReference type="AlphaFoldDB" id="A0A3N4IRK1"/>
<dbReference type="SUPFAM" id="SSF52058">
    <property type="entry name" value="L domain-like"/>
    <property type="match status" value="1"/>
</dbReference>
<evidence type="ECO:0000313" key="2">
    <source>
        <dbReference type="EMBL" id="RPA84214.1"/>
    </source>
</evidence>
<accession>A0A3N4IRK1</accession>
<feature type="region of interest" description="Disordered" evidence="1">
    <location>
        <begin position="1"/>
        <end position="21"/>
    </location>
</feature>
<gene>
    <name evidence="2" type="ORF">BJ508DRAFT_304034</name>
</gene>
<dbReference type="Proteomes" id="UP000275078">
    <property type="component" value="Unassembled WGS sequence"/>
</dbReference>
<feature type="compositionally biased region" description="Basic residues" evidence="1">
    <location>
        <begin position="8"/>
        <end position="21"/>
    </location>
</feature>
<dbReference type="Gene3D" id="3.80.10.10">
    <property type="entry name" value="Ribonuclease Inhibitor"/>
    <property type="match status" value="1"/>
</dbReference>
<keyword evidence="3" id="KW-1185">Reference proteome</keyword>
<evidence type="ECO:0008006" key="4">
    <source>
        <dbReference type="Google" id="ProtNLM"/>
    </source>
</evidence>
<evidence type="ECO:0000256" key="1">
    <source>
        <dbReference type="SAM" id="MobiDB-lite"/>
    </source>
</evidence>
<name>A0A3N4IRK1_ASCIM</name>
<feature type="region of interest" description="Disordered" evidence="1">
    <location>
        <begin position="367"/>
        <end position="413"/>
    </location>
</feature>
<dbReference type="EMBL" id="ML119660">
    <property type="protein sequence ID" value="RPA84214.1"/>
    <property type="molecule type" value="Genomic_DNA"/>
</dbReference>
<evidence type="ECO:0000313" key="3">
    <source>
        <dbReference type="Proteomes" id="UP000275078"/>
    </source>
</evidence>
<proteinExistence type="predicted"/>
<sequence>MLSLTTPTKRHSTTHSRSYSKRQRIAKLPTFIFNTIFRKQNNKPAPTPSLPPPDEMNIFGGYVEHTYTNTGHATNKFASLNISAIAIDEDELPLAEIMDEDVPMDLSPHVELPVDIWMLIVEEVTNPVVLASLARTSRLLWALATPQLYRSIGIGMYEHGVGVYPARGAVSRPCTGHQFGTMEPEFMEYTPALTTEAVLNGLSKRNGNSQYVRTVHFKDLRFTETPSCSLYALLPEVLKTMKKLERIKWVSELQPRAGAKPIGLPRHMGHIVSNLSHFAPGIQEWHVEHSPHLLSLRGGHVQQHLDYFPPGLRVLDIQQCKDVALLGNISKYLHGDAGRDVEELIVGHVPTISPGSRKKALHVTFNTFRPENPQGLAGSSKGLLDGRPDKRPANSGNSEPVNDPQGHETEIEPRKLTLKKLDLRNYMYYSNAPACLDLIDRDSLRDLRISGNNHKECNPQHFLNAEFTHPETGVPRNLHTLHLGCNYPGLAGPFFQSLPPLTEFTITIHAEEEIEYSHPLRTFILSTGPSLRRLGIQFERNEGERDIEPNGFHKITDEERAKPLLIDDEDTFLQSIAPGCVNLTELSICSSRNFLGSDFSRVSYLTSLFPSLNALAVGTRGDRNEWSQATTDGGPPAAQCVVWARTLMDSFFAANGRTPTLVRVNDHVYRVLPKSYIFSEGDFRLRSVSYSEHCALVEVARWDLHESEVPAMFRLMEEEAEMDKWAMGCTDEIDCY</sequence>